<dbReference type="EMBL" id="MPNX01000026">
    <property type="protein sequence ID" value="OOY33988.1"/>
    <property type="molecule type" value="Genomic_DNA"/>
</dbReference>
<accession>A0A1T2CGQ3</accession>
<organism evidence="1 2">
    <name type="scientific">Solemya velum gill symbiont</name>
    <dbReference type="NCBI Taxonomy" id="2340"/>
    <lineage>
        <taxon>Bacteria</taxon>
        <taxon>Pseudomonadati</taxon>
        <taxon>Pseudomonadota</taxon>
        <taxon>Gammaproteobacteria</taxon>
        <taxon>sulfur-oxidizing symbionts</taxon>
    </lineage>
</organism>
<comment type="caution">
    <text evidence="1">The sequence shown here is derived from an EMBL/GenBank/DDBJ whole genome shotgun (WGS) entry which is preliminary data.</text>
</comment>
<evidence type="ECO:0000313" key="2">
    <source>
        <dbReference type="Proteomes" id="UP000190962"/>
    </source>
</evidence>
<evidence type="ECO:0000313" key="1">
    <source>
        <dbReference type="EMBL" id="OOY33988.1"/>
    </source>
</evidence>
<gene>
    <name evidence="1" type="ORF">BOV88_12455</name>
</gene>
<dbReference type="RefSeq" id="WP_078453572.1">
    <property type="nucleotide sequence ID" value="NZ_MPNX01000026.1"/>
</dbReference>
<proteinExistence type="predicted"/>
<sequence>MNKDQITSAIDDFQQDVDQLVEQALLTDNPDEMRDVIRRCALVLESNFIPQISAAMITVK</sequence>
<name>A0A1T2CGQ3_SOVGS</name>
<dbReference type="Proteomes" id="UP000190962">
    <property type="component" value="Unassembled WGS sequence"/>
</dbReference>
<dbReference type="AlphaFoldDB" id="A0A1T2CGQ3"/>
<reference evidence="1 2" key="1">
    <citation type="submission" date="2016-11" db="EMBL/GenBank/DDBJ databases">
        <title>Mixed transmission modes and dynamic genome evolution in an obligate animal-bacterial symbiosis.</title>
        <authorList>
            <person name="Russell S.L."/>
            <person name="Corbett-Detig R.B."/>
            <person name="Cavanaugh C.M."/>
        </authorList>
    </citation>
    <scope>NUCLEOTIDE SEQUENCE [LARGE SCALE GENOMIC DNA]</scope>
    <source>
        <strain evidence="1">MA-KB16</strain>
    </source>
</reference>
<protein>
    <submittedName>
        <fullName evidence="1">Uncharacterized protein</fullName>
    </submittedName>
</protein>